<keyword evidence="10" id="KW-0472">Membrane</keyword>
<dbReference type="InterPro" id="IPR029901">
    <property type="entry name" value="Spire"/>
</dbReference>
<feature type="compositionally biased region" description="Acidic residues" evidence="14">
    <location>
        <begin position="8"/>
        <end position="24"/>
    </location>
</feature>
<dbReference type="GO" id="GO:0051295">
    <property type="term" value="P:establishment of meiotic spindle localization"/>
    <property type="evidence" value="ECO:0007669"/>
    <property type="project" value="TreeGrafter"/>
</dbReference>
<evidence type="ECO:0000256" key="7">
    <source>
        <dbReference type="ARBA" id="ARBA00022490"/>
    </source>
</evidence>
<keyword evidence="12" id="KW-0206">Cytoskeleton</keyword>
<dbReference type="GO" id="GO:0051639">
    <property type="term" value="P:actin filament network formation"/>
    <property type="evidence" value="ECO:0007669"/>
    <property type="project" value="TreeGrafter"/>
</dbReference>
<evidence type="ECO:0000259" key="15">
    <source>
        <dbReference type="PROSITE" id="PS51377"/>
    </source>
</evidence>
<dbReference type="GO" id="GO:0003779">
    <property type="term" value="F:actin binding"/>
    <property type="evidence" value="ECO:0007669"/>
    <property type="project" value="UniProtKB-KW"/>
</dbReference>
<dbReference type="GO" id="GO:0008017">
    <property type="term" value="F:microtubule binding"/>
    <property type="evidence" value="ECO:0007669"/>
    <property type="project" value="TreeGrafter"/>
</dbReference>
<evidence type="ECO:0000313" key="17">
    <source>
        <dbReference type="Proteomes" id="UP000502823"/>
    </source>
</evidence>
<dbReference type="GO" id="GO:0015031">
    <property type="term" value="P:protein transport"/>
    <property type="evidence" value="ECO:0007669"/>
    <property type="project" value="UniProtKB-KW"/>
</dbReference>
<organism evidence="16 17">
    <name type="scientific">Coptotermes formosanus</name>
    <name type="common">Formosan subterranean termite</name>
    <dbReference type="NCBI Taxonomy" id="36987"/>
    <lineage>
        <taxon>Eukaryota</taxon>
        <taxon>Metazoa</taxon>
        <taxon>Ecdysozoa</taxon>
        <taxon>Arthropoda</taxon>
        <taxon>Hexapoda</taxon>
        <taxon>Insecta</taxon>
        <taxon>Pterygota</taxon>
        <taxon>Neoptera</taxon>
        <taxon>Polyneoptera</taxon>
        <taxon>Dictyoptera</taxon>
        <taxon>Blattodea</taxon>
        <taxon>Blattoidea</taxon>
        <taxon>Termitoidae</taxon>
        <taxon>Rhinotermitidae</taxon>
        <taxon>Coptotermes</taxon>
    </lineage>
</organism>
<comment type="subcellular location">
    <subcellularLocation>
        <location evidence="3">Cell membrane</location>
        <topology evidence="3">Peripheral membrane protein</topology>
        <orientation evidence="3">Cytoplasmic side</orientation>
    </subcellularLocation>
    <subcellularLocation>
        <location evidence="2">Cytoplasm</location>
        <location evidence="2">Cytoskeleton</location>
    </subcellularLocation>
    <subcellularLocation>
        <location evidence="1">Cytoplasmic vesicle membrane</location>
        <topology evidence="1">Peripheral membrane protein</topology>
        <orientation evidence="1">Cytoplasmic side</orientation>
    </subcellularLocation>
</comment>
<dbReference type="GO" id="GO:0005856">
    <property type="term" value="C:cytoskeleton"/>
    <property type="evidence" value="ECO:0007669"/>
    <property type="project" value="UniProtKB-SubCell"/>
</dbReference>
<dbReference type="GO" id="GO:0048193">
    <property type="term" value="P:Golgi vesicle transport"/>
    <property type="evidence" value="ECO:0007669"/>
    <property type="project" value="TreeGrafter"/>
</dbReference>
<dbReference type="GO" id="GO:0036089">
    <property type="term" value="P:cleavage furrow formation"/>
    <property type="evidence" value="ECO:0007669"/>
    <property type="project" value="TreeGrafter"/>
</dbReference>
<evidence type="ECO:0000256" key="14">
    <source>
        <dbReference type="SAM" id="MobiDB-lite"/>
    </source>
</evidence>
<evidence type="ECO:0000256" key="11">
    <source>
        <dbReference type="ARBA" id="ARBA00023203"/>
    </source>
</evidence>
<evidence type="ECO:0000256" key="1">
    <source>
        <dbReference type="ARBA" id="ARBA00004180"/>
    </source>
</evidence>
<evidence type="ECO:0000256" key="6">
    <source>
        <dbReference type="ARBA" id="ARBA00022475"/>
    </source>
</evidence>
<keyword evidence="5" id="KW-0813">Transport</keyword>
<feature type="domain" description="KIND" evidence="15">
    <location>
        <begin position="1"/>
        <end position="70"/>
    </location>
</feature>
<dbReference type="PANTHER" id="PTHR21345:SF3">
    <property type="entry name" value="PROTEIN SPIRE"/>
    <property type="match status" value="1"/>
</dbReference>
<dbReference type="Pfam" id="PF16474">
    <property type="entry name" value="KIND"/>
    <property type="match status" value="1"/>
</dbReference>
<dbReference type="GO" id="GO:0030041">
    <property type="term" value="P:actin filament polymerization"/>
    <property type="evidence" value="ECO:0007669"/>
    <property type="project" value="TreeGrafter"/>
</dbReference>
<evidence type="ECO:0000256" key="12">
    <source>
        <dbReference type="ARBA" id="ARBA00023212"/>
    </source>
</evidence>
<proteinExistence type="inferred from homology"/>
<keyword evidence="6" id="KW-1003">Cell membrane</keyword>
<evidence type="ECO:0000256" key="5">
    <source>
        <dbReference type="ARBA" id="ARBA00022448"/>
    </source>
</evidence>
<name>A0A6L2Q4Y8_COPFO</name>
<sequence length="253" mass="28303">MPERLQETDDEGIERDSGEGDDESGSSPHHITLTKVIDRCCNHLGAPSPQQADAHYRAVCRALVAEALELSSFLEKVSQGTQELRAKAEAASTDLDKLQFSDWNLLTCGTLLQARLWVQVIHELRHGVKLKKVDYSRTPIEYELTPYEILMDDIRSRRYKLNKVMVDGDIPHRIKKDAHAIILEFIRSRPPLRKTAGEVYLCGLHLSFLPNVGAVGKIVSFSSRTVPADAISSLVRGYADQESAAAAQYICRY</sequence>
<evidence type="ECO:0000256" key="9">
    <source>
        <dbReference type="ARBA" id="ARBA00022927"/>
    </source>
</evidence>
<keyword evidence="13" id="KW-0968">Cytoplasmic vesicle</keyword>
<dbReference type="EMBL" id="BLKM01001294">
    <property type="protein sequence ID" value="GFG39951.1"/>
    <property type="molecule type" value="Genomic_DNA"/>
</dbReference>
<accession>A0A6L2Q4Y8</accession>
<keyword evidence="11" id="KW-0009">Actin-binding</keyword>
<keyword evidence="7" id="KW-0963">Cytoplasm</keyword>
<dbReference type="CDD" id="cd22078">
    <property type="entry name" value="WH2_Spire1_r2-like"/>
    <property type="match status" value="1"/>
</dbReference>
<evidence type="ECO:0000313" key="16">
    <source>
        <dbReference type="EMBL" id="GFG39951.1"/>
    </source>
</evidence>
<protein>
    <recommendedName>
        <fullName evidence="15">KIND domain-containing protein</fullName>
    </recommendedName>
</protein>
<reference evidence="17" key="1">
    <citation type="submission" date="2020-01" db="EMBL/GenBank/DDBJ databases">
        <title>Draft genome sequence of the Termite Coptotermes fromosanus.</title>
        <authorList>
            <person name="Itakura S."/>
            <person name="Yosikawa Y."/>
            <person name="Umezawa K."/>
        </authorList>
    </citation>
    <scope>NUCLEOTIDE SEQUENCE [LARGE SCALE GENOMIC DNA]</scope>
</reference>
<feature type="region of interest" description="Disordered" evidence="14">
    <location>
        <begin position="1"/>
        <end position="29"/>
    </location>
</feature>
<evidence type="ECO:0000256" key="8">
    <source>
        <dbReference type="ARBA" id="ARBA00022737"/>
    </source>
</evidence>
<dbReference type="PROSITE" id="PS51377">
    <property type="entry name" value="KIND"/>
    <property type="match status" value="1"/>
</dbReference>
<dbReference type="GO" id="GO:0040038">
    <property type="term" value="P:polar body extrusion after meiotic divisions"/>
    <property type="evidence" value="ECO:0007669"/>
    <property type="project" value="TreeGrafter"/>
</dbReference>
<evidence type="ECO:0000256" key="4">
    <source>
        <dbReference type="ARBA" id="ARBA00010956"/>
    </source>
</evidence>
<evidence type="ECO:0000256" key="2">
    <source>
        <dbReference type="ARBA" id="ARBA00004245"/>
    </source>
</evidence>
<keyword evidence="9" id="KW-0653">Protein transport</keyword>
<dbReference type="Gene3D" id="1.10.510.10">
    <property type="entry name" value="Transferase(Phosphotransferase) domain 1"/>
    <property type="match status" value="1"/>
</dbReference>
<keyword evidence="17" id="KW-1185">Reference proteome</keyword>
<dbReference type="GO" id="GO:0005938">
    <property type="term" value="C:cell cortex"/>
    <property type="evidence" value="ECO:0007669"/>
    <property type="project" value="TreeGrafter"/>
</dbReference>
<dbReference type="GO" id="GO:0045010">
    <property type="term" value="P:actin nucleation"/>
    <property type="evidence" value="ECO:0007669"/>
    <property type="project" value="InterPro"/>
</dbReference>
<dbReference type="PANTHER" id="PTHR21345">
    <property type="entry name" value="SPIRE"/>
    <property type="match status" value="1"/>
</dbReference>
<dbReference type="GO" id="GO:0005886">
    <property type="term" value="C:plasma membrane"/>
    <property type="evidence" value="ECO:0007669"/>
    <property type="project" value="UniProtKB-SubCell"/>
</dbReference>
<comment type="caution">
    <text evidence="16">The sequence shown here is derived from an EMBL/GenBank/DDBJ whole genome shotgun (WGS) entry which is preliminary data.</text>
</comment>
<dbReference type="AlphaFoldDB" id="A0A6L2Q4Y8"/>
<evidence type="ECO:0000256" key="3">
    <source>
        <dbReference type="ARBA" id="ARBA00004413"/>
    </source>
</evidence>
<dbReference type="OrthoDB" id="10043757at2759"/>
<dbReference type="Proteomes" id="UP000502823">
    <property type="component" value="Unassembled WGS sequence"/>
</dbReference>
<dbReference type="InterPro" id="IPR011019">
    <property type="entry name" value="KIND_dom"/>
</dbReference>
<dbReference type="InParanoid" id="A0A6L2Q4Y8"/>
<dbReference type="GO" id="GO:0030659">
    <property type="term" value="C:cytoplasmic vesicle membrane"/>
    <property type="evidence" value="ECO:0007669"/>
    <property type="project" value="UniProtKB-SubCell"/>
</dbReference>
<evidence type="ECO:0000256" key="10">
    <source>
        <dbReference type="ARBA" id="ARBA00023136"/>
    </source>
</evidence>
<comment type="similarity">
    <text evidence="4">Belongs to the spire family.</text>
</comment>
<evidence type="ECO:0000256" key="13">
    <source>
        <dbReference type="ARBA" id="ARBA00023329"/>
    </source>
</evidence>
<gene>
    <name evidence="16" type="ORF">Cfor_09008</name>
</gene>
<keyword evidence="8" id="KW-0677">Repeat</keyword>